<dbReference type="Proteomes" id="UP000657918">
    <property type="component" value="Unassembled WGS sequence"/>
</dbReference>
<dbReference type="FunFam" id="2.60.120.330:FF:000007">
    <property type="entry name" value="Protein DMR6-like oxygenase 2"/>
    <property type="match status" value="1"/>
</dbReference>
<dbReference type="Pfam" id="PF14226">
    <property type="entry name" value="DIOX_N"/>
    <property type="match status" value="2"/>
</dbReference>
<dbReference type="InterPro" id="IPR005123">
    <property type="entry name" value="Oxoglu/Fe-dep_dioxygenase_dom"/>
</dbReference>
<dbReference type="PROSITE" id="PS51471">
    <property type="entry name" value="FE2OG_OXY"/>
    <property type="match status" value="2"/>
</dbReference>
<protein>
    <recommendedName>
        <fullName evidence="9">Fe2OG dioxygenase domain-containing protein</fullName>
    </recommendedName>
</protein>
<evidence type="ECO:0000259" key="9">
    <source>
        <dbReference type="PROSITE" id="PS51471"/>
    </source>
</evidence>
<comment type="caution">
    <text evidence="10">The sequence shown here is derived from an EMBL/GenBank/DDBJ whole genome shotgun (WGS) entry which is preliminary data.</text>
</comment>
<dbReference type="InterPro" id="IPR044861">
    <property type="entry name" value="IPNS-like_FE2OG_OXY"/>
</dbReference>
<feature type="domain" description="Fe2OG dioxygenase" evidence="9">
    <location>
        <begin position="193"/>
        <end position="292"/>
    </location>
</feature>
<evidence type="ECO:0000256" key="3">
    <source>
        <dbReference type="ARBA" id="ARBA00022723"/>
    </source>
</evidence>
<feature type="domain" description="Fe2OG dioxygenase" evidence="9">
    <location>
        <begin position="530"/>
        <end position="629"/>
    </location>
</feature>
<comment type="cofactor">
    <cofactor evidence="1">
        <name>L-ascorbate</name>
        <dbReference type="ChEBI" id="CHEBI:38290"/>
    </cofactor>
</comment>
<comment type="similarity">
    <text evidence="2">Belongs to the iron/ascorbate-dependent oxidoreductase family.</text>
</comment>
<dbReference type="EMBL" id="JADGMS010000005">
    <property type="protein sequence ID" value="KAF9682999.1"/>
    <property type="molecule type" value="Genomic_DNA"/>
</dbReference>
<gene>
    <name evidence="10" type="ORF">SADUNF_Sadunf05G0166700</name>
</gene>
<keyword evidence="7" id="KW-0408">Iron</keyword>
<evidence type="ECO:0000313" key="10">
    <source>
        <dbReference type="EMBL" id="KAF9682999.1"/>
    </source>
</evidence>
<dbReference type="Pfam" id="PF03171">
    <property type="entry name" value="2OG-FeII_Oxy"/>
    <property type="match status" value="2"/>
</dbReference>
<keyword evidence="3" id="KW-0479">Metal-binding</keyword>
<sequence length="662" mass="74904">MEKLISSNIQLQRSLPENYIFPLEKRPGKLPVSACKFVPVIDLDDTAGDGRAVISQKILKACQEFGFFQVINHGVPEDLMKDTMSVFKEFFELPAEDKAIFYTEDARSEKYCKLYPSSMIYATEDVHLWRDNLKLDCHPLDKCILDWPEKPTRYRQVVGSYAIEVTKMVPRILELIGEGLGLESGYFEDKLGKVTSLSVNHYPPCPDPSLTLGISKHCDPNLITILLQDDVCGLQIFKDNEWIGVDPVPNAFVVNIGCQLQIMSNNKLTSVEHRAVTNSRTARTSAAFFFTPRDDIMIEPAKALVNASNPQNFFATTWPRMVPIMMHWSISSFELDQFLKLVSNNIQLQSSLPEKYIFPLEKRPGKLPVSSCKFVPVIDLDDIAGDNRAVISQKILKASQEFGFFQVINHGVPEDLMKDTMSMFKEFFELPAEDKAIFYTEDATSKKYCKLYPSSVIYATEDVHLWRDNLKHDCHPLEKCILDWPEKPTRYREVVGRYATEVTKMVPRILELICEGLGLESGYFEGKLGEVTSLSVNHYPPCPDPSLTLGLSKHCDPNLITILLQDEVCGLQIFKDNEWIGVDPVPNAFVVNIGYQLQIMSNNKLKSVEHRAVTNSRTARTSAAFFFNPRDDIMIEPAKALVNASNPPVFRAFQSIGDISLE</sequence>
<dbReference type="InterPro" id="IPR050295">
    <property type="entry name" value="Plant_2OG-oxidoreductases"/>
</dbReference>
<evidence type="ECO:0000256" key="1">
    <source>
        <dbReference type="ARBA" id="ARBA00001961"/>
    </source>
</evidence>
<keyword evidence="6" id="KW-0560">Oxidoreductase</keyword>
<dbReference type="GO" id="GO:0031418">
    <property type="term" value="F:L-ascorbic acid binding"/>
    <property type="evidence" value="ECO:0007669"/>
    <property type="project" value="UniProtKB-KW"/>
</dbReference>
<dbReference type="GO" id="GO:0046872">
    <property type="term" value="F:metal ion binding"/>
    <property type="evidence" value="ECO:0007669"/>
    <property type="project" value="UniProtKB-KW"/>
</dbReference>
<dbReference type="AlphaFoldDB" id="A0A835MZQ2"/>
<dbReference type="SUPFAM" id="SSF51197">
    <property type="entry name" value="Clavaminate synthase-like"/>
    <property type="match status" value="2"/>
</dbReference>
<dbReference type="OrthoDB" id="406156at2759"/>
<evidence type="ECO:0000256" key="2">
    <source>
        <dbReference type="ARBA" id="ARBA00008056"/>
    </source>
</evidence>
<name>A0A835MZQ2_9ROSI</name>
<dbReference type="PANTHER" id="PTHR47991">
    <property type="entry name" value="OXOGLUTARATE/IRON-DEPENDENT DIOXYGENASE"/>
    <property type="match status" value="1"/>
</dbReference>
<proteinExistence type="inferred from homology"/>
<reference evidence="10 11" key="1">
    <citation type="submission" date="2020-10" db="EMBL/GenBank/DDBJ databases">
        <title>Plant Genome Project.</title>
        <authorList>
            <person name="Zhang R.-G."/>
        </authorList>
    </citation>
    <scope>NUCLEOTIDE SEQUENCE [LARGE SCALE GENOMIC DNA]</scope>
    <source>
        <strain evidence="10">FAFU-HL-1</strain>
        <tissue evidence="10">Leaf</tissue>
    </source>
</reference>
<dbReference type="InterPro" id="IPR026992">
    <property type="entry name" value="DIOX_N"/>
</dbReference>
<keyword evidence="4" id="KW-0847">Vitamin C</keyword>
<dbReference type="GO" id="GO:0051213">
    <property type="term" value="F:dioxygenase activity"/>
    <property type="evidence" value="ECO:0007669"/>
    <property type="project" value="UniProtKB-KW"/>
</dbReference>
<dbReference type="InterPro" id="IPR027443">
    <property type="entry name" value="IPNS-like_sf"/>
</dbReference>
<evidence type="ECO:0000256" key="8">
    <source>
        <dbReference type="ARBA" id="ARBA00052233"/>
    </source>
</evidence>
<dbReference type="GO" id="GO:0002229">
    <property type="term" value="P:defense response to oomycetes"/>
    <property type="evidence" value="ECO:0007669"/>
    <property type="project" value="UniProtKB-ARBA"/>
</dbReference>
<organism evidence="10 11">
    <name type="scientific">Salix dunnii</name>
    <dbReference type="NCBI Taxonomy" id="1413687"/>
    <lineage>
        <taxon>Eukaryota</taxon>
        <taxon>Viridiplantae</taxon>
        <taxon>Streptophyta</taxon>
        <taxon>Embryophyta</taxon>
        <taxon>Tracheophyta</taxon>
        <taxon>Spermatophyta</taxon>
        <taxon>Magnoliopsida</taxon>
        <taxon>eudicotyledons</taxon>
        <taxon>Gunneridae</taxon>
        <taxon>Pentapetalae</taxon>
        <taxon>rosids</taxon>
        <taxon>fabids</taxon>
        <taxon>Malpighiales</taxon>
        <taxon>Salicaceae</taxon>
        <taxon>Saliceae</taxon>
        <taxon>Salix</taxon>
    </lineage>
</organism>
<keyword evidence="11" id="KW-1185">Reference proteome</keyword>
<evidence type="ECO:0000256" key="4">
    <source>
        <dbReference type="ARBA" id="ARBA00022896"/>
    </source>
</evidence>
<evidence type="ECO:0000256" key="6">
    <source>
        <dbReference type="ARBA" id="ARBA00023002"/>
    </source>
</evidence>
<comment type="catalytic activity">
    <reaction evidence="8">
        <text>salicylate + NADH + O2 + H(+) = 2,3-dihydroxybenzoate + NAD(+) + H2O</text>
        <dbReference type="Rhea" id="RHEA:51792"/>
        <dbReference type="ChEBI" id="CHEBI:15377"/>
        <dbReference type="ChEBI" id="CHEBI:15378"/>
        <dbReference type="ChEBI" id="CHEBI:15379"/>
        <dbReference type="ChEBI" id="CHEBI:30762"/>
        <dbReference type="ChEBI" id="CHEBI:36654"/>
        <dbReference type="ChEBI" id="CHEBI:57540"/>
        <dbReference type="ChEBI" id="CHEBI:57945"/>
    </reaction>
</comment>
<evidence type="ECO:0000313" key="11">
    <source>
        <dbReference type="Proteomes" id="UP000657918"/>
    </source>
</evidence>
<dbReference type="Gene3D" id="2.60.120.330">
    <property type="entry name" value="B-lactam Antibiotic, Isopenicillin N Synthase, Chain"/>
    <property type="match status" value="2"/>
</dbReference>
<accession>A0A835MZQ2</accession>
<evidence type="ECO:0000256" key="7">
    <source>
        <dbReference type="ARBA" id="ARBA00023004"/>
    </source>
</evidence>
<keyword evidence="5" id="KW-0223">Dioxygenase</keyword>
<evidence type="ECO:0000256" key="5">
    <source>
        <dbReference type="ARBA" id="ARBA00022964"/>
    </source>
</evidence>